<dbReference type="RefSeq" id="WP_036404563.1">
    <property type="nucleotide sequence ID" value="NZ_JAIENV010000120.1"/>
</dbReference>
<reference evidence="2 3" key="1">
    <citation type="submission" date="2018-09" db="EMBL/GenBank/DDBJ databases">
        <authorList>
            <person name="Tagini F."/>
        </authorList>
    </citation>
    <scope>NUCLEOTIDE SEQUENCE [LARGE SCALE GENOMIC DNA]</scope>
    <source>
        <strain evidence="2 3">MK142</strain>
    </source>
</reference>
<sequence>MTTSTRVKPPGLSHSALFYRSEPEYLDAVVPFVLDGLCNDEPVLVAVPERKRAVLRTALGSACQKVTLADLTDGGRNPGRILTCW</sequence>
<dbReference type="EMBL" id="UPHU01000001">
    <property type="protein sequence ID" value="VBA56785.1"/>
    <property type="molecule type" value="Genomic_DNA"/>
</dbReference>
<evidence type="ECO:0000259" key="1">
    <source>
        <dbReference type="Pfam" id="PF14417"/>
    </source>
</evidence>
<evidence type="ECO:0000313" key="3">
    <source>
        <dbReference type="Proteomes" id="UP000268285"/>
    </source>
</evidence>
<gene>
    <name evidence="2" type="ORF">LAUMK142_05682</name>
</gene>
<accession>A0A498R1F7</accession>
<organism evidence="2 3">
    <name type="scientific">Mycobacterium pseudokansasii</name>
    <dbReference type="NCBI Taxonomy" id="2341080"/>
    <lineage>
        <taxon>Bacteria</taxon>
        <taxon>Bacillati</taxon>
        <taxon>Actinomycetota</taxon>
        <taxon>Actinomycetes</taxon>
        <taxon>Mycobacteriales</taxon>
        <taxon>Mycobacteriaceae</taxon>
        <taxon>Mycobacterium</taxon>
    </lineage>
</organism>
<proteinExistence type="predicted"/>
<name>A0A498R1F7_9MYCO</name>
<dbReference type="OrthoDB" id="4088450at2"/>
<evidence type="ECO:0000313" key="2">
    <source>
        <dbReference type="EMBL" id="VBA56785.1"/>
    </source>
</evidence>
<dbReference type="AlphaFoldDB" id="A0A498R1F7"/>
<keyword evidence="3" id="KW-1185">Reference proteome</keyword>
<dbReference type="InterPro" id="IPR025847">
    <property type="entry name" value="MEDS_domain"/>
</dbReference>
<dbReference type="Pfam" id="PF14417">
    <property type="entry name" value="MEDS"/>
    <property type="match status" value="1"/>
</dbReference>
<dbReference type="Proteomes" id="UP000268285">
    <property type="component" value="Unassembled WGS sequence"/>
</dbReference>
<feature type="domain" description="MEDS" evidence="1">
    <location>
        <begin position="14"/>
        <end position="85"/>
    </location>
</feature>
<protein>
    <recommendedName>
        <fullName evidence="1">MEDS domain-containing protein</fullName>
    </recommendedName>
</protein>